<keyword evidence="5 6" id="KW-0472">Membrane</keyword>
<evidence type="ECO:0000256" key="4">
    <source>
        <dbReference type="ARBA" id="ARBA00022989"/>
    </source>
</evidence>
<dbReference type="PANTHER" id="PTHR36115">
    <property type="entry name" value="PROLINE-RICH ANTIGEN HOMOLOG-RELATED"/>
    <property type="match status" value="1"/>
</dbReference>
<evidence type="ECO:0000256" key="3">
    <source>
        <dbReference type="ARBA" id="ARBA00022692"/>
    </source>
</evidence>
<keyword evidence="2" id="KW-1003">Cell membrane</keyword>
<dbReference type="EMBL" id="JASCTH010000042">
    <property type="protein sequence ID" value="MDI6105228.1"/>
    <property type="molecule type" value="Genomic_DNA"/>
</dbReference>
<feature type="domain" description="RDD" evidence="7">
    <location>
        <begin position="4"/>
        <end position="130"/>
    </location>
</feature>
<evidence type="ECO:0000259" key="7">
    <source>
        <dbReference type="Pfam" id="PF06271"/>
    </source>
</evidence>
<feature type="transmembrane region" description="Helical" evidence="6">
    <location>
        <begin position="46"/>
        <end position="72"/>
    </location>
</feature>
<keyword evidence="4 6" id="KW-1133">Transmembrane helix</keyword>
<proteinExistence type="predicted"/>
<dbReference type="PANTHER" id="PTHR36115:SF4">
    <property type="entry name" value="MEMBRANE PROTEIN"/>
    <property type="match status" value="1"/>
</dbReference>
<name>A0ABT6WZQ0_9ACTN</name>
<dbReference type="InterPro" id="IPR010432">
    <property type="entry name" value="RDD"/>
</dbReference>
<accession>A0ABT6WZQ0</accession>
<evidence type="ECO:0000256" key="6">
    <source>
        <dbReference type="SAM" id="Phobius"/>
    </source>
</evidence>
<dbReference type="RefSeq" id="WP_282766696.1">
    <property type="nucleotide sequence ID" value="NZ_JASCTH010000042.1"/>
</dbReference>
<evidence type="ECO:0000313" key="9">
    <source>
        <dbReference type="Proteomes" id="UP001241758"/>
    </source>
</evidence>
<evidence type="ECO:0000256" key="5">
    <source>
        <dbReference type="ARBA" id="ARBA00023136"/>
    </source>
</evidence>
<comment type="subcellular location">
    <subcellularLocation>
        <location evidence="1">Cell membrane</location>
        <topology evidence="1">Multi-pass membrane protein</topology>
    </subcellularLocation>
</comment>
<keyword evidence="9" id="KW-1185">Reference proteome</keyword>
<gene>
    <name evidence="8" type="ORF">QLQ12_42260</name>
</gene>
<organism evidence="8 9">
    <name type="scientific">Actinoplanes sandaracinus</name>
    <dbReference type="NCBI Taxonomy" id="3045177"/>
    <lineage>
        <taxon>Bacteria</taxon>
        <taxon>Bacillati</taxon>
        <taxon>Actinomycetota</taxon>
        <taxon>Actinomycetes</taxon>
        <taxon>Micromonosporales</taxon>
        <taxon>Micromonosporaceae</taxon>
        <taxon>Actinoplanes</taxon>
    </lineage>
</organism>
<feature type="transmembrane region" description="Helical" evidence="6">
    <location>
        <begin position="12"/>
        <end position="39"/>
    </location>
</feature>
<dbReference type="Proteomes" id="UP001241758">
    <property type="component" value="Unassembled WGS sequence"/>
</dbReference>
<protein>
    <submittedName>
        <fullName evidence="8">RDD family protein</fullName>
    </submittedName>
</protein>
<comment type="caution">
    <text evidence="8">The sequence shown here is derived from an EMBL/GenBank/DDBJ whole genome shotgun (WGS) entry which is preliminary data.</text>
</comment>
<keyword evidence="3 6" id="KW-0812">Transmembrane</keyword>
<dbReference type="InterPro" id="IPR051791">
    <property type="entry name" value="Pra-immunoreactive"/>
</dbReference>
<evidence type="ECO:0000256" key="1">
    <source>
        <dbReference type="ARBA" id="ARBA00004651"/>
    </source>
</evidence>
<evidence type="ECO:0000313" key="8">
    <source>
        <dbReference type="EMBL" id="MDI6105228.1"/>
    </source>
</evidence>
<evidence type="ECO:0000256" key="2">
    <source>
        <dbReference type="ARBA" id="ARBA00022475"/>
    </source>
</evidence>
<dbReference type="Pfam" id="PF06271">
    <property type="entry name" value="RDD"/>
    <property type="match status" value="1"/>
</dbReference>
<reference evidence="8 9" key="1">
    <citation type="submission" date="2023-05" db="EMBL/GenBank/DDBJ databases">
        <title>Actinoplanes sp. NEAU-A12 genome sequencing.</title>
        <authorList>
            <person name="Wang Z.-S."/>
        </authorList>
    </citation>
    <scope>NUCLEOTIDE SEQUENCE [LARGE SCALE GENOMIC DNA]</scope>
    <source>
        <strain evidence="8 9">NEAU-A12</strain>
    </source>
</reference>
<feature type="transmembrane region" description="Helical" evidence="6">
    <location>
        <begin position="96"/>
        <end position="118"/>
    </location>
</feature>
<sequence length="142" mass="15369">MSEYAGLVSRSAAYLVDAVVVTVLTGTSAMVFVLVALFVGADAQDLAGLVVSSVVVFLPALLALYCAFFWMLAGRTPGMAVFGLRVVDRDGRPPRWLAAMVRGLLLAYLPVLALWLLVDRRHRGLHDKVARTSVVRALTRRG</sequence>